<gene>
    <name evidence="1" type="ORF">PU648_46045</name>
</gene>
<accession>A0ABU3V0A4</accession>
<keyword evidence="2" id="KW-1185">Reference proteome</keyword>
<reference evidence="1 2" key="1">
    <citation type="submission" date="2023-02" db="EMBL/GenBank/DDBJ databases">
        <authorList>
            <person name="Maleckis M."/>
        </authorList>
    </citation>
    <scope>NUCLEOTIDE SEQUENCE [LARGE SCALE GENOMIC DNA]</scope>
    <source>
        <strain evidence="1 2">P8-A2</strain>
    </source>
</reference>
<evidence type="ECO:0008006" key="3">
    <source>
        <dbReference type="Google" id="ProtNLM"/>
    </source>
</evidence>
<name>A0ABU3V0A4_9ACTN</name>
<dbReference type="RefSeq" id="WP_316736337.1">
    <property type="nucleotide sequence ID" value="NZ_JARAKF010000001.1"/>
</dbReference>
<sequence length="48" mass="5184">MDSETVTDTRLCTTIVDGFTFNGAVIQTGTEFYRLAHTKASAERAEAG</sequence>
<evidence type="ECO:0000313" key="1">
    <source>
        <dbReference type="EMBL" id="MDU8999597.1"/>
    </source>
</evidence>
<dbReference type="EMBL" id="JARAKF010000001">
    <property type="protein sequence ID" value="MDU8999597.1"/>
    <property type="molecule type" value="Genomic_DNA"/>
</dbReference>
<evidence type="ECO:0000313" key="2">
    <source>
        <dbReference type="Proteomes" id="UP001257627"/>
    </source>
</evidence>
<comment type="caution">
    <text evidence="1">The sequence shown here is derived from an EMBL/GenBank/DDBJ whole genome shotgun (WGS) entry which is preliminary data.</text>
</comment>
<dbReference type="Proteomes" id="UP001257627">
    <property type="component" value="Unassembled WGS sequence"/>
</dbReference>
<organism evidence="1 2">
    <name type="scientific">Streptomyces mirabilis</name>
    <dbReference type="NCBI Taxonomy" id="68239"/>
    <lineage>
        <taxon>Bacteria</taxon>
        <taxon>Bacillati</taxon>
        <taxon>Actinomycetota</taxon>
        <taxon>Actinomycetes</taxon>
        <taxon>Kitasatosporales</taxon>
        <taxon>Streptomycetaceae</taxon>
        <taxon>Streptomyces</taxon>
    </lineage>
</organism>
<protein>
    <recommendedName>
        <fullName evidence="3">IstB-like ATP binding protein</fullName>
    </recommendedName>
</protein>
<proteinExistence type="predicted"/>